<feature type="transmembrane region" description="Helical" evidence="6">
    <location>
        <begin position="144"/>
        <end position="161"/>
    </location>
</feature>
<dbReference type="InterPro" id="IPR018365">
    <property type="entry name" value="Cell_cycle_FtsW-rel_CS"/>
</dbReference>
<dbReference type="EMBL" id="RHLQ01000061">
    <property type="protein sequence ID" value="RNC97202.1"/>
    <property type="molecule type" value="Genomic_DNA"/>
</dbReference>
<feature type="transmembrane region" description="Helical" evidence="6">
    <location>
        <begin position="278"/>
        <end position="304"/>
    </location>
</feature>
<feature type="transmembrane region" description="Helical" evidence="6">
    <location>
        <begin position="190"/>
        <end position="211"/>
    </location>
</feature>
<dbReference type="PANTHER" id="PTHR30474:SF1">
    <property type="entry name" value="PEPTIDOGLYCAN GLYCOSYLTRANSFERASE MRDB"/>
    <property type="match status" value="1"/>
</dbReference>
<evidence type="ECO:0000256" key="5">
    <source>
        <dbReference type="ARBA" id="ARBA00023136"/>
    </source>
</evidence>
<organism evidence="7 8">
    <name type="scientific">Lysinibacillus halotolerans</name>
    <dbReference type="NCBI Taxonomy" id="1368476"/>
    <lineage>
        <taxon>Bacteria</taxon>
        <taxon>Bacillati</taxon>
        <taxon>Bacillota</taxon>
        <taxon>Bacilli</taxon>
        <taxon>Bacillales</taxon>
        <taxon>Bacillaceae</taxon>
        <taxon>Lysinibacillus</taxon>
    </lineage>
</organism>
<comment type="caution">
    <text evidence="7">The sequence shown here is derived from an EMBL/GenBank/DDBJ whole genome shotgun (WGS) entry which is preliminary data.</text>
</comment>
<feature type="transmembrane region" description="Helical" evidence="6">
    <location>
        <begin position="316"/>
        <end position="334"/>
    </location>
</feature>
<evidence type="ECO:0000256" key="3">
    <source>
        <dbReference type="ARBA" id="ARBA00022960"/>
    </source>
</evidence>
<protein>
    <submittedName>
        <fullName evidence="7">Rod shape-determining protein RodA</fullName>
    </submittedName>
</protein>
<sequence>MINKYLDKQVILYLALFGIISCFFIYSSNASFSQYPGSFVLKQIIFYCIGFVLMVAIAILDLEQLKKIAWLFYFFIVLLLIGLIFAPESIAKPINGAKAWYKIMFIGTLQPSEFLKFGFLLVIAKTMENHQKKLAKHSIVTDSYLLAKIAAIVIPPMVIVYKQPDTGMLMLYLALIIPMIYFSTINRKILITFAAIPVTVVVTLMVLYFKFNDFFMKHIMSQLSSHQISRINGWLFPYEYEDSSLQARQGMLAIGSGEITGKGFLNNNVYIPEKHTDFIFAAIAEEVGFIGCTFIIFLYFLLLYRLIIIIMNTNDPFAYTIGAGIIGLFTFQIFQNISMTMGILPITGVTLPFLSYGGSSLLSNFMLIGVILSFKKTYHNYVFSSKEKEINY</sequence>
<feature type="transmembrane region" description="Helical" evidence="6">
    <location>
        <begin position="354"/>
        <end position="374"/>
    </location>
</feature>
<gene>
    <name evidence="7" type="ORF">EC501_16595</name>
</gene>
<keyword evidence="4 6" id="KW-1133">Transmembrane helix</keyword>
<reference evidence="7 8" key="1">
    <citation type="journal article" date="2014" name="Int. J. Syst. Evol. Microbiol.">
        <title>Lysinibacillus halotolerans sp. nov., isolated from saline-alkaline soil.</title>
        <authorList>
            <person name="Kong D."/>
            <person name="Wang Y."/>
            <person name="Zhao B."/>
            <person name="Li Y."/>
            <person name="Song J."/>
            <person name="Zhai Y."/>
            <person name="Zhang C."/>
            <person name="Wang H."/>
            <person name="Chen X."/>
            <person name="Zhao B."/>
            <person name="Ruan Z."/>
        </authorList>
    </citation>
    <scope>NUCLEOTIDE SEQUENCE [LARGE SCALE GENOMIC DNA]</scope>
    <source>
        <strain evidence="7 8">MCCC 1A12703</strain>
    </source>
</reference>
<dbReference type="PANTHER" id="PTHR30474">
    <property type="entry name" value="CELL CYCLE PROTEIN"/>
    <property type="match status" value="1"/>
</dbReference>
<dbReference type="PROSITE" id="PS51257">
    <property type="entry name" value="PROKAR_LIPOPROTEIN"/>
    <property type="match status" value="1"/>
</dbReference>
<evidence type="ECO:0000256" key="6">
    <source>
        <dbReference type="SAM" id="Phobius"/>
    </source>
</evidence>
<evidence type="ECO:0000256" key="4">
    <source>
        <dbReference type="ARBA" id="ARBA00022989"/>
    </source>
</evidence>
<dbReference type="GO" id="GO:0005886">
    <property type="term" value="C:plasma membrane"/>
    <property type="evidence" value="ECO:0007669"/>
    <property type="project" value="TreeGrafter"/>
</dbReference>
<proteinExistence type="predicted"/>
<dbReference type="GO" id="GO:0051301">
    <property type="term" value="P:cell division"/>
    <property type="evidence" value="ECO:0007669"/>
    <property type="project" value="InterPro"/>
</dbReference>
<feature type="transmembrane region" description="Helical" evidence="6">
    <location>
        <begin position="167"/>
        <end position="183"/>
    </location>
</feature>
<dbReference type="RefSeq" id="WP_122973460.1">
    <property type="nucleotide sequence ID" value="NZ_RHLQ01000061.1"/>
</dbReference>
<comment type="subcellular location">
    <subcellularLocation>
        <location evidence="1">Membrane</location>
        <topology evidence="1">Multi-pass membrane protein</topology>
    </subcellularLocation>
</comment>
<dbReference type="GO" id="GO:0008360">
    <property type="term" value="P:regulation of cell shape"/>
    <property type="evidence" value="ECO:0007669"/>
    <property type="project" value="UniProtKB-KW"/>
</dbReference>
<keyword evidence="2 6" id="KW-0812">Transmembrane</keyword>
<evidence type="ECO:0000313" key="7">
    <source>
        <dbReference type="EMBL" id="RNC97202.1"/>
    </source>
</evidence>
<name>A0A3M8H443_9BACI</name>
<keyword evidence="5 6" id="KW-0472">Membrane</keyword>
<evidence type="ECO:0000256" key="2">
    <source>
        <dbReference type="ARBA" id="ARBA00022692"/>
    </source>
</evidence>
<feature type="transmembrane region" description="Helical" evidence="6">
    <location>
        <begin position="12"/>
        <end position="32"/>
    </location>
</feature>
<dbReference type="InterPro" id="IPR001182">
    <property type="entry name" value="FtsW/RodA"/>
</dbReference>
<feature type="transmembrane region" description="Helical" evidence="6">
    <location>
        <begin position="44"/>
        <end position="62"/>
    </location>
</feature>
<evidence type="ECO:0000313" key="8">
    <source>
        <dbReference type="Proteomes" id="UP000279909"/>
    </source>
</evidence>
<dbReference type="AlphaFoldDB" id="A0A3M8H443"/>
<evidence type="ECO:0000256" key="1">
    <source>
        <dbReference type="ARBA" id="ARBA00004141"/>
    </source>
</evidence>
<dbReference type="Proteomes" id="UP000279909">
    <property type="component" value="Unassembled WGS sequence"/>
</dbReference>
<dbReference type="PROSITE" id="PS00428">
    <property type="entry name" value="FTSW_RODA_SPOVE"/>
    <property type="match status" value="1"/>
</dbReference>
<keyword evidence="8" id="KW-1185">Reference proteome</keyword>
<feature type="transmembrane region" description="Helical" evidence="6">
    <location>
        <begin position="99"/>
        <end position="123"/>
    </location>
</feature>
<feature type="transmembrane region" description="Helical" evidence="6">
    <location>
        <begin position="69"/>
        <end position="87"/>
    </location>
</feature>
<dbReference type="GO" id="GO:0032153">
    <property type="term" value="C:cell division site"/>
    <property type="evidence" value="ECO:0007669"/>
    <property type="project" value="TreeGrafter"/>
</dbReference>
<accession>A0A3M8H443</accession>
<dbReference type="GO" id="GO:0015648">
    <property type="term" value="F:lipid-linked peptidoglycan transporter activity"/>
    <property type="evidence" value="ECO:0007669"/>
    <property type="project" value="TreeGrafter"/>
</dbReference>
<keyword evidence="3" id="KW-0133">Cell shape</keyword>
<dbReference type="Pfam" id="PF01098">
    <property type="entry name" value="FTSW_RODA_SPOVE"/>
    <property type="match status" value="1"/>
</dbReference>
<dbReference type="OrthoDB" id="9768187at2"/>